<reference evidence="1 2" key="1">
    <citation type="submission" date="2018-08" db="EMBL/GenBank/DDBJ databases">
        <title>Recombination of ecologically and evolutionarily significant loci maintains genetic cohesion in the Pseudomonas syringae species complex.</title>
        <authorList>
            <person name="Dillon M."/>
            <person name="Thakur S."/>
            <person name="Almeida R.N.D."/>
            <person name="Weir B.S."/>
            <person name="Guttman D.S."/>
        </authorList>
    </citation>
    <scope>NUCLEOTIDE SEQUENCE [LARGE SCALE GENOMIC DNA]</scope>
    <source>
        <strain evidence="1 2">ICMP 9749</strain>
    </source>
</reference>
<proteinExistence type="predicted"/>
<comment type="caution">
    <text evidence="1">The sequence shown here is derived from an EMBL/GenBank/DDBJ whole genome shotgun (WGS) entry which is preliminary data.</text>
</comment>
<name>A0A3M5TUW6_9PSED</name>
<dbReference type="AlphaFoldDB" id="A0A3M5TUW6"/>
<sequence length="55" mass="6070">MRTIGLLYQSEVDQVAIVPRPDALALRLELISLYRGILRRNPGDGVGVSVDRIHG</sequence>
<dbReference type="EMBL" id="RBTX01000200">
    <property type="protein sequence ID" value="RMU37401.1"/>
    <property type="molecule type" value="Genomic_DNA"/>
</dbReference>
<evidence type="ECO:0000313" key="2">
    <source>
        <dbReference type="Proteomes" id="UP000281514"/>
    </source>
</evidence>
<accession>A0A3M5TUW6</accession>
<organism evidence="1 2">
    <name type="scientific">Pseudomonas avellanae</name>
    <dbReference type="NCBI Taxonomy" id="46257"/>
    <lineage>
        <taxon>Bacteria</taxon>
        <taxon>Pseudomonadati</taxon>
        <taxon>Pseudomonadota</taxon>
        <taxon>Gammaproteobacteria</taxon>
        <taxon>Pseudomonadales</taxon>
        <taxon>Pseudomonadaceae</taxon>
        <taxon>Pseudomonas</taxon>
    </lineage>
</organism>
<gene>
    <name evidence="1" type="ORF">ALP32_102730</name>
</gene>
<dbReference type="Proteomes" id="UP000281514">
    <property type="component" value="Unassembled WGS sequence"/>
</dbReference>
<protein>
    <submittedName>
        <fullName evidence="1">Uncharacterized protein</fullName>
    </submittedName>
</protein>
<evidence type="ECO:0000313" key="1">
    <source>
        <dbReference type="EMBL" id="RMU37401.1"/>
    </source>
</evidence>